<accession>A0A8X7ZYQ6</accession>
<dbReference type="EMBL" id="JAAWWB010000010">
    <property type="protein sequence ID" value="KAG6774783.1"/>
    <property type="molecule type" value="Genomic_DNA"/>
</dbReference>
<dbReference type="InterPro" id="IPR002885">
    <property type="entry name" value="PPR_rpt"/>
</dbReference>
<organism evidence="4 5">
    <name type="scientific">Populus tomentosa</name>
    <name type="common">Chinese white poplar</name>
    <dbReference type="NCBI Taxonomy" id="118781"/>
    <lineage>
        <taxon>Eukaryota</taxon>
        <taxon>Viridiplantae</taxon>
        <taxon>Streptophyta</taxon>
        <taxon>Embryophyta</taxon>
        <taxon>Tracheophyta</taxon>
        <taxon>Spermatophyta</taxon>
        <taxon>Magnoliopsida</taxon>
        <taxon>eudicotyledons</taxon>
        <taxon>Gunneridae</taxon>
        <taxon>Pentapetalae</taxon>
        <taxon>rosids</taxon>
        <taxon>fabids</taxon>
        <taxon>Malpighiales</taxon>
        <taxon>Salicaceae</taxon>
        <taxon>Saliceae</taxon>
        <taxon>Populus</taxon>
    </lineage>
</organism>
<name>A0A8X7ZYQ6_POPTO</name>
<evidence type="ECO:0008006" key="6">
    <source>
        <dbReference type="Google" id="ProtNLM"/>
    </source>
</evidence>
<evidence type="ECO:0000313" key="4">
    <source>
        <dbReference type="EMBL" id="KAG6774783.1"/>
    </source>
</evidence>
<sequence>MWPKVEALSPECTNRIQIQRGVFFTSHTPFHRDCISNLERNGHFMAINPQSFLGFLSLTNKITRYRLPHLLRSSIPFSTLDPPQFTTSHDNIKLRSNLDEEYVLNELYNLLPISPKPPIPHPYNHDRFISNKQVEIRPVFDRFLSPEEKLRGVFVQKIKGKSGIERALTECSVDLSLDVVAKVLNRGNLGGEAMIMFFNWAIKQPMISKDVDSYNVVIRALGRRKFIDFMVKILHELRVEGVSMNSETLSIVIDSLVRARRVYKAIQMFGNLEEEFGFERDAESLNVLLQCLCRRSHVGAANSYFNSVKGKIPFNCMTYNVIIGGWSKFGRVSEMQRVFEEMEEDGFSPDCLSFSYLLEGLGRAGRIEDAVMIFGSMEEKGCVPDTNVYNAMISNFISVGDFDECMKYYRCLLSKSCDPNIDTYTRMISGLIKASKVADALEMFDEMLDRGMVTKTGTVTSFIEPLCSFGPPHAAMVIYTKARKVGCKISLSAYKLLLMRLSRFGKCGMMLKIWDEMQESGYSSDMEVYEYLISGLCNIGQFENAVLVMEESMRKGFCPSRFICSKLNNKLLASNKVERAYRLFLKIKHARHSENARRCDSFQWEIVRCLWITEINCEVHNGEKPTSCDSELLRKKLDLINLQAILIYFLGSLLFTELPISCHYDVPGTQVTGRTSVDPPTRGVDLIDSGCCAIRVPLCSAHHFFPSIFLTSAWIQLHKDVIAQTVYSWDSPSKVARLFVLAVVERVGESPDQSKAKLALVNPMAFLSLFLLCILVSLPRIAKALLDWRKLQKVSDLCTTHFRLLFQGLAWNRESSDYSGQFLSF</sequence>
<evidence type="ECO:0000256" key="3">
    <source>
        <dbReference type="PROSITE-ProRule" id="PRU00708"/>
    </source>
</evidence>
<comment type="similarity">
    <text evidence="1">Belongs to the PPR family. P subfamily.</text>
</comment>
<dbReference type="PANTHER" id="PTHR47447">
    <property type="entry name" value="OS03G0856100 PROTEIN"/>
    <property type="match status" value="1"/>
</dbReference>
<dbReference type="PROSITE" id="PS51375">
    <property type="entry name" value="PPR"/>
    <property type="match status" value="6"/>
</dbReference>
<evidence type="ECO:0000313" key="5">
    <source>
        <dbReference type="Proteomes" id="UP000886885"/>
    </source>
</evidence>
<reference evidence="4" key="1">
    <citation type="journal article" date="2020" name="bioRxiv">
        <title>Hybrid origin of Populus tomentosa Carr. identified through genome sequencing and phylogenomic analysis.</title>
        <authorList>
            <person name="An X."/>
            <person name="Gao K."/>
            <person name="Chen Z."/>
            <person name="Li J."/>
            <person name="Yang X."/>
            <person name="Yang X."/>
            <person name="Zhou J."/>
            <person name="Guo T."/>
            <person name="Zhao T."/>
            <person name="Huang S."/>
            <person name="Miao D."/>
            <person name="Khan W.U."/>
            <person name="Rao P."/>
            <person name="Ye M."/>
            <person name="Lei B."/>
            <person name="Liao W."/>
            <person name="Wang J."/>
            <person name="Ji L."/>
            <person name="Li Y."/>
            <person name="Guo B."/>
            <person name="Mustafa N.S."/>
            <person name="Li S."/>
            <person name="Yun Q."/>
            <person name="Keller S.R."/>
            <person name="Mao J."/>
            <person name="Zhang R."/>
            <person name="Strauss S.H."/>
        </authorList>
    </citation>
    <scope>NUCLEOTIDE SEQUENCE</scope>
    <source>
        <strain evidence="4">GM15</strain>
        <tissue evidence="4">Leaf</tissue>
    </source>
</reference>
<feature type="repeat" description="PPR" evidence="3">
    <location>
        <begin position="525"/>
        <end position="559"/>
    </location>
</feature>
<dbReference type="AlphaFoldDB" id="A0A8X7ZYQ6"/>
<protein>
    <recommendedName>
        <fullName evidence="6">Pentatricopeptide repeat-containing protein</fullName>
    </recommendedName>
</protein>
<proteinExistence type="inferred from homology"/>
<keyword evidence="2" id="KW-0677">Repeat</keyword>
<keyword evidence="5" id="KW-1185">Reference proteome</keyword>
<feature type="repeat" description="PPR" evidence="3">
    <location>
        <begin position="420"/>
        <end position="454"/>
    </location>
</feature>
<gene>
    <name evidence="4" type="ORF">POTOM_022154</name>
</gene>
<dbReference type="Pfam" id="PF13041">
    <property type="entry name" value="PPR_2"/>
    <property type="match status" value="2"/>
</dbReference>
<dbReference type="NCBIfam" id="TIGR00756">
    <property type="entry name" value="PPR"/>
    <property type="match status" value="6"/>
</dbReference>
<evidence type="ECO:0000256" key="2">
    <source>
        <dbReference type="ARBA" id="ARBA00022737"/>
    </source>
</evidence>
<feature type="repeat" description="PPR" evidence="3">
    <location>
        <begin position="315"/>
        <end position="349"/>
    </location>
</feature>
<feature type="repeat" description="PPR" evidence="3">
    <location>
        <begin position="350"/>
        <end position="384"/>
    </location>
</feature>
<feature type="repeat" description="PPR" evidence="3">
    <location>
        <begin position="385"/>
        <end position="419"/>
    </location>
</feature>
<dbReference type="Pfam" id="PF01535">
    <property type="entry name" value="PPR"/>
    <property type="match status" value="4"/>
</dbReference>
<dbReference type="PANTHER" id="PTHR47447:SF28">
    <property type="entry name" value="PENTACOTRIPEPTIDE-REPEAT REGION OF PRORP DOMAIN-CONTAINING PROTEIN"/>
    <property type="match status" value="1"/>
</dbReference>
<comment type="caution">
    <text evidence="4">The sequence shown here is derived from an EMBL/GenBank/DDBJ whole genome shotgun (WGS) entry which is preliminary data.</text>
</comment>
<feature type="repeat" description="PPR" evidence="3">
    <location>
        <begin position="210"/>
        <end position="244"/>
    </location>
</feature>
<dbReference type="OrthoDB" id="185373at2759"/>
<evidence type="ECO:0000256" key="1">
    <source>
        <dbReference type="ARBA" id="ARBA00007626"/>
    </source>
</evidence>
<dbReference type="Proteomes" id="UP000886885">
    <property type="component" value="Chromosome 5D"/>
</dbReference>